<organism evidence="1 2">
    <name type="scientific">Nocardia flavorosea</name>
    <dbReference type="NCBI Taxonomy" id="53429"/>
    <lineage>
        <taxon>Bacteria</taxon>
        <taxon>Bacillati</taxon>
        <taxon>Actinomycetota</taxon>
        <taxon>Actinomycetes</taxon>
        <taxon>Mycobacteriales</taxon>
        <taxon>Nocardiaceae</taxon>
        <taxon>Nocardia</taxon>
    </lineage>
</organism>
<evidence type="ECO:0000313" key="2">
    <source>
        <dbReference type="Proteomes" id="UP000570678"/>
    </source>
</evidence>
<dbReference type="EMBL" id="JAAXOT010000042">
    <property type="protein sequence ID" value="NKY61049.1"/>
    <property type="molecule type" value="Genomic_DNA"/>
</dbReference>
<reference evidence="1 2" key="1">
    <citation type="submission" date="2020-04" db="EMBL/GenBank/DDBJ databases">
        <title>MicrobeNet Type strains.</title>
        <authorList>
            <person name="Nicholson A.C."/>
        </authorList>
    </citation>
    <scope>NUCLEOTIDE SEQUENCE [LARGE SCALE GENOMIC DNA]</scope>
    <source>
        <strain evidence="1 2">JCM 3332</strain>
    </source>
</reference>
<accession>A0A846YVL5</accession>
<sequence>MAAKWERWGWKVFDAITGELLRDNAVFGDTEEDGESLVLSGRERRPGMVLYEREGTLARYDARTNELLWSTQPLLPGCLRGPLSTAATSTTVIVVAGCPGETNTVRILALDAHTGAVTATRDVAHGIDYDLLDHADVQLVDDDAVVEWLAGEHHRHLVIGAPGDLTTAAELDGTPITADPHSAEIFGGSSVIDTISGALRSTYPSAHPPREVNELREDSEGRTVFLTSELVELDNAGPDLALRTLPRAGTSPPTVHPLAAPGNCGAATILPVPGAVLVFCPRAPDNAPGIFGFAP</sequence>
<keyword evidence="2" id="KW-1185">Reference proteome</keyword>
<dbReference type="InterPro" id="IPR015943">
    <property type="entry name" value="WD40/YVTN_repeat-like_dom_sf"/>
</dbReference>
<gene>
    <name evidence="1" type="ORF">HGA15_33925</name>
</gene>
<dbReference type="RefSeq" id="WP_062980367.1">
    <property type="nucleotide sequence ID" value="NZ_JAAXOT010000042.1"/>
</dbReference>
<dbReference type="InterPro" id="IPR011047">
    <property type="entry name" value="Quinoprotein_ADH-like_sf"/>
</dbReference>
<comment type="caution">
    <text evidence="1">The sequence shown here is derived from an EMBL/GenBank/DDBJ whole genome shotgun (WGS) entry which is preliminary data.</text>
</comment>
<dbReference type="AlphaFoldDB" id="A0A846YVL5"/>
<dbReference type="Gene3D" id="2.130.10.10">
    <property type="entry name" value="YVTN repeat-like/Quinoprotein amine dehydrogenase"/>
    <property type="match status" value="1"/>
</dbReference>
<protein>
    <submittedName>
        <fullName evidence="1">Uncharacterized protein</fullName>
    </submittedName>
</protein>
<evidence type="ECO:0000313" key="1">
    <source>
        <dbReference type="EMBL" id="NKY61049.1"/>
    </source>
</evidence>
<dbReference type="SUPFAM" id="SSF50998">
    <property type="entry name" value="Quinoprotein alcohol dehydrogenase-like"/>
    <property type="match status" value="1"/>
</dbReference>
<name>A0A846YVL5_9NOCA</name>
<dbReference type="Proteomes" id="UP000570678">
    <property type="component" value="Unassembled WGS sequence"/>
</dbReference>
<proteinExistence type="predicted"/>